<name>D2PC01_SACI9</name>
<dbReference type="Proteomes" id="UP000001404">
    <property type="component" value="Chromosome"/>
</dbReference>
<feature type="coiled-coil region" evidence="1">
    <location>
        <begin position="1136"/>
        <end position="1173"/>
    </location>
</feature>
<feature type="coiled-coil region" evidence="1">
    <location>
        <begin position="349"/>
        <end position="383"/>
    </location>
</feature>
<reference evidence="3" key="1">
    <citation type="journal article" date="2009" name="Proc. Natl. Acad. Sci. U.S.A.">
        <title>Biogeography of the Sulfolobus islandicus pan-genome.</title>
        <authorList>
            <person name="Reno M.L."/>
            <person name="Held N.L."/>
            <person name="Fields C.J."/>
            <person name="Burke P.V."/>
            <person name="Whitaker R.J."/>
        </authorList>
    </citation>
    <scope>NUCLEOTIDE SEQUENCE [LARGE SCALE GENOMIC DNA]</scope>
    <source>
        <strain evidence="3">L.D.8.5 / Lassen #2</strain>
    </source>
</reference>
<proteinExistence type="predicted"/>
<dbReference type="InterPro" id="IPR027417">
    <property type="entry name" value="P-loop_NTPase"/>
</dbReference>
<dbReference type="EMBL" id="CP001731">
    <property type="protein sequence ID" value="ADB87221.1"/>
    <property type="molecule type" value="Genomic_DNA"/>
</dbReference>
<evidence type="ECO:0000313" key="3">
    <source>
        <dbReference type="Proteomes" id="UP000001404"/>
    </source>
</evidence>
<organism evidence="2 3">
    <name type="scientific">Saccharolobus islandicus (strain L.D.8.5 / Lassen #2)</name>
    <name type="common">Sulfolobus islandicus</name>
    <dbReference type="NCBI Taxonomy" id="425944"/>
    <lineage>
        <taxon>Archaea</taxon>
        <taxon>Thermoproteota</taxon>
        <taxon>Thermoprotei</taxon>
        <taxon>Sulfolobales</taxon>
        <taxon>Sulfolobaceae</taxon>
        <taxon>Saccharolobus</taxon>
    </lineage>
</organism>
<dbReference type="KEGG" id="sii:LD85_1554"/>
<accession>D2PC01</accession>
<keyword evidence="1" id="KW-0175">Coiled coil</keyword>
<dbReference type="SUPFAM" id="SSF52540">
    <property type="entry name" value="P-loop containing nucleoside triphosphate hydrolases"/>
    <property type="match status" value="1"/>
</dbReference>
<gene>
    <name evidence="2" type="ordered locus">LD85_1554</name>
</gene>
<sequence>MKLYKTEVRKFSVQDSVKDYFPDFNRKRAEKVVEKCGGCNKVAILGPPRSGKSFFMKNYLEGKLKNVEELVVIPEGLAKVNQPRRLIEKLIEKIKDLTDVDIEGLDEILGKKAPKHVIDEVKGRIAGSTHFVYFIPWKEVEECTSKKTSCDEKVREALELINKVLNEEKRRIRWLNAEYIPPGLIKEVIELINGVDAEKVVREWVDAYFKVLNHLGISDGEPVWKSSLVEFIGELVNNFTEYYLPSLLRGIGLAATLSIPAAAAVAFITSRLVREEKSNAVNAIIELREGLKKLYVKGGVEGENKAPGGGVEGGFNELGRLIVYKLALAMGISYDDAESALKHITGLSEDELREEVKNVERKLEELEEKFNELSRNVELLKQVITAGVIAARKDDFAKGLVNPNVRVEGGVLKVRVEGGYYNVVRAGKFGDLVNQVVSELKDKGLVTVVGPKGIGKSILAASVIWELFDEIGLVVRVDSLADKYSEFMTFVENYVSEFGEFFGRLLILYDPSSTKVYEEKEAELSLQPKIETSVSNLLKLFEYLEKTGDRRPLILVVLPSDVYDALGGVKDKLNVFEVSTSLKDVEFLSGIIKEYSRCSELKVETLNELAAKIVKFDSGYALIARLVGEELVNKCNDVEVIKQVDSLIDSAENKAERFIALYINRFFDVVDEKGQPNIDRLKVLAEILAMRRPYVRSASPGRPLLTRGFIRTIEEASGVSKGMSEEMVNWLIYRKHDLIEQTIEKILDSKDLGKASEPWRTIHDRLLKSLSEKVTQRDKSAEYFAERYGKWFIDKLRGFSDGCWRRAAWIFGHGLLSRTSLLNAEDLPEDVRRSLGDFWKKCGVDDYLLVGDVIPKLTLDLIDASAIGFNSLNIFEAFADNYNGIAKEINMIYSKAEGRGNISVAEEIYGLGLVSILANRKDIDAKVAEKALKITSSAIDQAVSPKAIGSVLHVSKPLRDEAPLVYLRLLSNASEIRNLDSCTVKNILEDLSNVLVNYGEKVRAHRWPLALAVRVYASLLSNHLPSLVFKHFQYFRNNEVEEIVARITDLLNELDDTPLGKVAWAYALTPALEQSHVRRLMESNAKVDVVRKAGELLNEFGNVEEFTRDEDFTAYAKSGLFKFSEEEAEREIRRVASHLKHELAKYKLAKDELDDAERLFKEAVKDYKEIDELEDYLTNRNFVLRVGAIKGTLVGKSLAGEYGKLFNEALSNLRLTALYLGKTSAILGNYLVSLALTNDAEKVVGLLESHRWILDADKKFSVTTRLMLRALLGPDKFDVNPGELIEVFSNQIENAFLPALKVAFDLLNQDQGLDECERLPKDGEKVACIASVFAVVGDELATCCLRRTIIYRLKGLIRKGLINANHINDFERLVNKLDGKSLVTLFAARFSLAYLALLLHALINGNSDLAKAIALKLSLTYPSEKILTRLFLEAYKTCCDLSDERFRKALADLFFFHI</sequence>
<evidence type="ECO:0000256" key="1">
    <source>
        <dbReference type="SAM" id="Coils"/>
    </source>
</evidence>
<evidence type="ECO:0000313" key="2">
    <source>
        <dbReference type="EMBL" id="ADB87221.1"/>
    </source>
</evidence>
<dbReference type="HOGENOM" id="CLU_256953_0_0_2"/>
<protein>
    <submittedName>
        <fullName evidence="2">Uncharacterized protein</fullName>
    </submittedName>
</protein>